<accession>A0A448X1X9</accession>
<keyword evidence="3" id="KW-1185">Reference proteome</keyword>
<reference evidence="2" key="1">
    <citation type="submission" date="2018-11" db="EMBL/GenBank/DDBJ databases">
        <authorList>
            <consortium name="Pathogen Informatics"/>
        </authorList>
    </citation>
    <scope>NUCLEOTIDE SEQUENCE</scope>
</reference>
<name>A0A448X1X9_9PLAT</name>
<dbReference type="EMBL" id="CAAALY010076776">
    <property type="protein sequence ID" value="VEL25876.1"/>
    <property type="molecule type" value="Genomic_DNA"/>
</dbReference>
<evidence type="ECO:0000313" key="2">
    <source>
        <dbReference type="EMBL" id="VEL25876.1"/>
    </source>
</evidence>
<feature type="compositionally biased region" description="Polar residues" evidence="1">
    <location>
        <begin position="53"/>
        <end position="71"/>
    </location>
</feature>
<comment type="caution">
    <text evidence="2">The sequence shown here is derived from an EMBL/GenBank/DDBJ whole genome shotgun (WGS) entry which is preliminary data.</text>
</comment>
<proteinExistence type="predicted"/>
<protein>
    <submittedName>
        <fullName evidence="2">Uncharacterized protein</fullName>
    </submittedName>
</protein>
<sequence length="111" mass="11518">MNLAAIAGRLAHFTAISEKLARFSKGESGPGDVCWIGCSRLWPINESRGGSPFANNRVASGPSGLNGSSSVPVRPCTSGRGVETGLSLGKSLEETGVKKVQCWLAKESTPS</sequence>
<dbReference type="AlphaFoldDB" id="A0A448X1X9"/>
<evidence type="ECO:0000256" key="1">
    <source>
        <dbReference type="SAM" id="MobiDB-lite"/>
    </source>
</evidence>
<feature type="region of interest" description="Disordered" evidence="1">
    <location>
        <begin position="53"/>
        <end position="76"/>
    </location>
</feature>
<organism evidence="2 3">
    <name type="scientific">Protopolystoma xenopodis</name>
    <dbReference type="NCBI Taxonomy" id="117903"/>
    <lineage>
        <taxon>Eukaryota</taxon>
        <taxon>Metazoa</taxon>
        <taxon>Spiralia</taxon>
        <taxon>Lophotrochozoa</taxon>
        <taxon>Platyhelminthes</taxon>
        <taxon>Monogenea</taxon>
        <taxon>Polyopisthocotylea</taxon>
        <taxon>Polystomatidea</taxon>
        <taxon>Polystomatidae</taxon>
        <taxon>Protopolystoma</taxon>
    </lineage>
</organism>
<evidence type="ECO:0000313" key="3">
    <source>
        <dbReference type="Proteomes" id="UP000784294"/>
    </source>
</evidence>
<dbReference type="Proteomes" id="UP000784294">
    <property type="component" value="Unassembled WGS sequence"/>
</dbReference>
<gene>
    <name evidence="2" type="ORF">PXEA_LOCUS19316</name>
</gene>